<evidence type="ECO:0000256" key="2">
    <source>
        <dbReference type="ARBA" id="ARBA00008226"/>
    </source>
</evidence>
<evidence type="ECO:0000256" key="1">
    <source>
        <dbReference type="ARBA" id="ARBA00004496"/>
    </source>
</evidence>
<comment type="similarity">
    <text evidence="2 11">Belongs to the class-II aminoacyl-tRNA synthetase family.</text>
</comment>
<accession>A0A4D6XWU2</accession>
<dbReference type="GO" id="GO:0005524">
    <property type="term" value="F:ATP binding"/>
    <property type="evidence" value="ECO:0007669"/>
    <property type="project" value="UniProtKB-UniRule"/>
</dbReference>
<evidence type="ECO:0000256" key="8">
    <source>
        <dbReference type="ARBA" id="ARBA00022917"/>
    </source>
</evidence>
<dbReference type="GO" id="GO:0006426">
    <property type="term" value="P:glycyl-tRNA aminoacylation"/>
    <property type="evidence" value="ECO:0007669"/>
    <property type="project" value="UniProtKB-UniRule"/>
</dbReference>
<dbReference type="RefSeq" id="WP_158359107.1">
    <property type="nucleotide sequence ID" value="NZ_CP034879.1"/>
</dbReference>
<protein>
    <recommendedName>
        <fullName evidence="11">Glycine--tRNA ligase beta subunit</fullName>
        <ecNumber evidence="11">6.1.1.14</ecNumber>
    </recommendedName>
    <alternativeName>
        <fullName evidence="11">Glycyl-tRNA synthetase beta subunit</fullName>
        <shortName evidence="11">GlyRS</shortName>
    </alternativeName>
</protein>
<feature type="domain" description="DALR anticodon binding" evidence="12">
    <location>
        <begin position="585"/>
        <end position="685"/>
    </location>
</feature>
<dbReference type="OrthoDB" id="9775440at2"/>
<dbReference type="HAMAP" id="MF_00255">
    <property type="entry name" value="Gly_tRNA_synth_beta"/>
    <property type="match status" value="1"/>
</dbReference>
<dbReference type="Pfam" id="PF02092">
    <property type="entry name" value="tRNA_synt_2f"/>
    <property type="match status" value="1"/>
</dbReference>
<dbReference type="GO" id="GO:0004820">
    <property type="term" value="F:glycine-tRNA ligase activity"/>
    <property type="evidence" value="ECO:0007669"/>
    <property type="project" value="UniProtKB-UniRule"/>
</dbReference>
<dbReference type="Proteomes" id="UP000298594">
    <property type="component" value="Chromosome"/>
</dbReference>
<comment type="subunit">
    <text evidence="3 11">Tetramer of two alpha and two beta subunits.</text>
</comment>
<gene>
    <name evidence="11" type="primary">glyS</name>
    <name evidence="13" type="ORF">D9V67_00685</name>
</gene>
<dbReference type="InterPro" id="IPR008909">
    <property type="entry name" value="DALR_anticod-bd"/>
</dbReference>
<evidence type="ECO:0000259" key="12">
    <source>
        <dbReference type="Pfam" id="PF05746"/>
    </source>
</evidence>
<reference evidence="13 14" key="2">
    <citation type="submission" date="2019-05" db="EMBL/GenBank/DDBJ databases">
        <title>Genome evolution of the obligate endosymbiont Buchnera aphidicola.</title>
        <authorList>
            <person name="Moran N.A."/>
        </authorList>
    </citation>
    <scope>NUCLEOTIDE SEQUENCE [LARGE SCALE GENOMIC DNA]</scope>
    <source>
        <strain evidence="13 14">Bca</strain>
    </source>
</reference>
<evidence type="ECO:0000256" key="6">
    <source>
        <dbReference type="ARBA" id="ARBA00022741"/>
    </source>
</evidence>
<dbReference type="PROSITE" id="PS50861">
    <property type="entry name" value="AA_TRNA_LIGASE_II_GLYAB"/>
    <property type="match status" value="1"/>
</dbReference>
<evidence type="ECO:0000256" key="11">
    <source>
        <dbReference type="HAMAP-Rule" id="MF_00255"/>
    </source>
</evidence>
<dbReference type="PANTHER" id="PTHR30075">
    <property type="entry name" value="GLYCYL-TRNA SYNTHETASE"/>
    <property type="match status" value="1"/>
</dbReference>
<evidence type="ECO:0000256" key="7">
    <source>
        <dbReference type="ARBA" id="ARBA00022840"/>
    </source>
</evidence>
<evidence type="ECO:0000313" key="14">
    <source>
        <dbReference type="Proteomes" id="UP000298594"/>
    </source>
</evidence>
<keyword evidence="4 11" id="KW-0963">Cytoplasm</keyword>
<dbReference type="Pfam" id="PF05746">
    <property type="entry name" value="DALR_1"/>
    <property type="match status" value="1"/>
</dbReference>
<proteinExistence type="inferred from homology"/>
<dbReference type="SUPFAM" id="SSF109604">
    <property type="entry name" value="HD-domain/PDEase-like"/>
    <property type="match status" value="1"/>
</dbReference>
<keyword evidence="7 11" id="KW-0067">ATP-binding</keyword>
<dbReference type="AlphaFoldDB" id="A0A4D6XWU2"/>
<comment type="subcellular location">
    <subcellularLocation>
        <location evidence="1 11">Cytoplasm</location>
    </subcellularLocation>
</comment>
<keyword evidence="5 11" id="KW-0436">Ligase</keyword>
<sequence length="692" mass="81056">MTKNTLLVEIGTEEIPAKILNTISLSFYNNFNEQLKLYNISYTSIKYFSTPRRLALKVIDIDTSDKTIQINKKGPLIIDSYDKHGLPTEAANSWAKYCRINLDQAQRLKTKKGEWLCYNTIIKQEKTELLLPKITEIALKKIIIIKPMRWESQKQKFSRPIRNVVILLNNKIIKGKVFNIDSNNFLHHHISSKEKNLRIKNANEYPNILWYKNNIIADYTIRKEEIIKQINILAQKKDGFIKNNNALIEEVTALVESPVAFLAHFEKKFLNIPKKILVHVIEYQQKCFPIYDIKNVLLPYFIFISNINSKKPNEIIIGNEKVMHARLSDAEFFLQNDRKMKLEDYRLSLKKVLFHKNLGSLYEKTLRLQLLIEWIVQHSIGDIKIKTSIRAAYLSKCDLVTNMVCEFPELQGIVGMYYAAQDQEKKDISIALKEQYLPSFSGDKLPSTIIGCALSIADKIDTISGMFYLGKIPNSEKDPFALRRLAIGILRIIIIKNIPLDLKNLIKKSLDLYNKKHVDHLFLCKKIIKFFMTRLIYWYEKTGYDIQIIKSVLSCKSTQLIDIDKKIKAISFFKTLDCSKSIILSVKRISNILKQEDRKITGKINIKLIKKTEEIELFTHIDTFNNNTKRLFEEKKYKEILLKIKELDKPIDNFFRNIKIYDDDLEIRNNRFVLLKKLEKIFTKIINFSYLY</sequence>
<dbReference type="PRINTS" id="PR01045">
    <property type="entry name" value="TRNASYNTHGB"/>
</dbReference>
<evidence type="ECO:0000256" key="10">
    <source>
        <dbReference type="ARBA" id="ARBA00047937"/>
    </source>
</evidence>
<dbReference type="PANTHER" id="PTHR30075:SF2">
    <property type="entry name" value="GLYCINE--TRNA LIGASE, CHLOROPLASTIC_MITOCHONDRIAL 2"/>
    <property type="match status" value="1"/>
</dbReference>
<dbReference type="EMBL" id="CP034879">
    <property type="protein sequence ID" value="QCI20287.1"/>
    <property type="molecule type" value="Genomic_DNA"/>
</dbReference>
<evidence type="ECO:0000313" key="13">
    <source>
        <dbReference type="EMBL" id="QCI20287.1"/>
    </source>
</evidence>
<dbReference type="GO" id="GO:0005829">
    <property type="term" value="C:cytosol"/>
    <property type="evidence" value="ECO:0007669"/>
    <property type="project" value="TreeGrafter"/>
</dbReference>
<keyword evidence="6 11" id="KW-0547">Nucleotide-binding</keyword>
<evidence type="ECO:0000256" key="5">
    <source>
        <dbReference type="ARBA" id="ARBA00022598"/>
    </source>
</evidence>
<comment type="catalytic activity">
    <reaction evidence="10 11">
        <text>tRNA(Gly) + glycine + ATP = glycyl-tRNA(Gly) + AMP + diphosphate</text>
        <dbReference type="Rhea" id="RHEA:16013"/>
        <dbReference type="Rhea" id="RHEA-COMP:9664"/>
        <dbReference type="Rhea" id="RHEA-COMP:9683"/>
        <dbReference type="ChEBI" id="CHEBI:30616"/>
        <dbReference type="ChEBI" id="CHEBI:33019"/>
        <dbReference type="ChEBI" id="CHEBI:57305"/>
        <dbReference type="ChEBI" id="CHEBI:78442"/>
        <dbReference type="ChEBI" id="CHEBI:78522"/>
        <dbReference type="ChEBI" id="CHEBI:456215"/>
        <dbReference type="EC" id="6.1.1.14"/>
    </reaction>
</comment>
<organism evidence="13 14">
    <name type="scientific">Buchnera aphidicola</name>
    <name type="common">Brachycaudus cardui</name>
    <dbReference type="NCBI Taxonomy" id="557993"/>
    <lineage>
        <taxon>Bacteria</taxon>
        <taxon>Pseudomonadati</taxon>
        <taxon>Pseudomonadota</taxon>
        <taxon>Gammaproteobacteria</taxon>
        <taxon>Enterobacterales</taxon>
        <taxon>Erwiniaceae</taxon>
        <taxon>Buchnera</taxon>
    </lineage>
</organism>
<evidence type="ECO:0000256" key="4">
    <source>
        <dbReference type="ARBA" id="ARBA00022490"/>
    </source>
</evidence>
<dbReference type="NCBIfam" id="TIGR00211">
    <property type="entry name" value="glyS"/>
    <property type="match status" value="1"/>
</dbReference>
<evidence type="ECO:0000256" key="3">
    <source>
        <dbReference type="ARBA" id="ARBA00011209"/>
    </source>
</evidence>
<dbReference type="InterPro" id="IPR015944">
    <property type="entry name" value="Gly-tRNA-synth_bsu"/>
</dbReference>
<dbReference type="GO" id="GO:0004814">
    <property type="term" value="F:arginine-tRNA ligase activity"/>
    <property type="evidence" value="ECO:0007669"/>
    <property type="project" value="InterPro"/>
</dbReference>
<dbReference type="EC" id="6.1.1.14" evidence="11"/>
<evidence type="ECO:0000256" key="9">
    <source>
        <dbReference type="ARBA" id="ARBA00023146"/>
    </source>
</evidence>
<dbReference type="InterPro" id="IPR006194">
    <property type="entry name" value="Gly-tRNA-synth_heterodimer"/>
</dbReference>
<keyword evidence="8 11" id="KW-0648">Protein biosynthesis</keyword>
<name>A0A4D6XWU2_9GAMM</name>
<keyword evidence="9 11" id="KW-0030">Aminoacyl-tRNA synthetase</keyword>
<reference evidence="13 14" key="1">
    <citation type="submission" date="2018-12" db="EMBL/GenBank/DDBJ databases">
        <authorList>
            <person name="Chong R.A."/>
        </authorList>
    </citation>
    <scope>NUCLEOTIDE SEQUENCE [LARGE SCALE GENOMIC DNA]</scope>
    <source>
        <strain evidence="13 14">Bca</strain>
    </source>
</reference>
<dbReference type="GO" id="GO:0006420">
    <property type="term" value="P:arginyl-tRNA aminoacylation"/>
    <property type="evidence" value="ECO:0007669"/>
    <property type="project" value="InterPro"/>
</dbReference>